<dbReference type="WBParaSite" id="PDA_v2.g24614.t1">
    <property type="protein sequence ID" value="PDA_v2.g24614.t1"/>
    <property type="gene ID" value="PDA_v2.g24614"/>
</dbReference>
<accession>A0A914Q0G4</accession>
<sequence length="1099" mass="126872">MELGGSGIETDIGYEAMLNERYVHLPADYGSFNDTLHEIPDLQTSCTSLNNDAALRNMRNFPPFNEINDVLDSAILVQAAFETTDDEGNAPGADGITEDFGLLESAKLSDTLIPTFNQIDDGILVTLEKDFISDTEAYKTRHKFPQSFVDEDSAVITFDSHFVTKNSFNNDCFNVSNNAQSSIRPTAKPFAPLDESIKRNIYYDHSSGFKDYDKLATKEKHPDFLFHRLVPKTLFRDTTSTFEPSQTKETDLRKLIVEFQEFLAQPENTPWQLNYDYTADTNVEDDGWDVKQLEEKNNLRNQFLEKHPKYSNNEEMQFLFQGLTSKVKLDPEGMYSQIIDDYYGGISFLNGAAPLDPNNLNPYLNHPSTEKYKIQSNVPREPCTSTFPSHPGRKPLPSKLMTAPEIKEVKTGLPFELKPPRLPYECPRAVQEYTNHLMIRVALNRYISNNDDSLAHLILYKLLNARPDTFYTQEAFRILIHPARSMTHKEIQTLVRIANDYQCFDPSLHLLLAMDYFREKHFIGMEEEISNWCYSMRYSGMSKLYHPFPETADPVKASFKESSENVFTGERRCIVLTSCLYILNLNYQKTRQLLKQLRQLDYEALEDEDLLHWTFTLDAQAQIGQVNPYAQQAKTFFGKLSDFFCMSTFDTMHDLENLVDYFKTRLDNAKDGDATIPEIVKESNFRFLMMLYVYLQHRTLSTKEIHVKKIPEVFNSLCSVPFYDGKTRKLERLAKTLMRSYYLSTGNKEFKPQLSMVPESQLTRDSHEGYTVEGNIIETVMDAYEMAYTGKFNDALNIIAKLEIANMNGVIGCHNINIAKTCIEFDESFFTKSRINCEKKLSTLYDVCPLEALFRDVPYQILYGEINPLMIRQLYQVLGHSKSIEVLPSTQLRCYMTLAQIFIELEKYRNGIDELTKALELSKKLNLLLFASMIYRRLAIVYTCMNELPEACKAVEKCKAVQLNVNVPAMETGMIYFTKYLIYRKANQHGNNKGVSFLPNYALVEYLMNAAKMLKPFTLIYKWLLVEELDFVVSFLNQARSGPDVKHERSFISQHKEDFVNRFSHQFDLKDFSLDSSTTDLTKMAAEYKRKYSLPLYLI</sequence>
<name>A0A914Q0G4_9BILA</name>
<dbReference type="AlphaFoldDB" id="A0A914Q0G4"/>
<dbReference type="Proteomes" id="UP000887578">
    <property type="component" value="Unplaced"/>
</dbReference>
<organism evidence="2 3">
    <name type="scientific">Panagrolaimus davidi</name>
    <dbReference type="NCBI Taxonomy" id="227884"/>
    <lineage>
        <taxon>Eukaryota</taxon>
        <taxon>Metazoa</taxon>
        <taxon>Ecdysozoa</taxon>
        <taxon>Nematoda</taxon>
        <taxon>Chromadorea</taxon>
        <taxon>Rhabditida</taxon>
        <taxon>Tylenchina</taxon>
        <taxon>Panagrolaimomorpha</taxon>
        <taxon>Panagrolaimoidea</taxon>
        <taxon>Panagrolaimidae</taxon>
        <taxon>Panagrolaimus</taxon>
    </lineage>
</organism>
<protein>
    <submittedName>
        <fullName evidence="3">Uncharacterized protein</fullName>
    </submittedName>
</protein>
<dbReference type="InterPro" id="IPR011990">
    <property type="entry name" value="TPR-like_helical_dom_sf"/>
</dbReference>
<proteinExistence type="predicted"/>
<feature type="compositionally biased region" description="Polar residues" evidence="1">
    <location>
        <begin position="379"/>
        <end position="388"/>
    </location>
</feature>
<evidence type="ECO:0000256" key="1">
    <source>
        <dbReference type="SAM" id="MobiDB-lite"/>
    </source>
</evidence>
<dbReference type="SUPFAM" id="SSF48452">
    <property type="entry name" value="TPR-like"/>
    <property type="match status" value="1"/>
</dbReference>
<evidence type="ECO:0000313" key="3">
    <source>
        <dbReference type="WBParaSite" id="PDA_v2.g24614.t1"/>
    </source>
</evidence>
<evidence type="ECO:0000313" key="2">
    <source>
        <dbReference type="Proteomes" id="UP000887578"/>
    </source>
</evidence>
<feature type="region of interest" description="Disordered" evidence="1">
    <location>
        <begin position="379"/>
        <end position="398"/>
    </location>
</feature>
<dbReference type="Gene3D" id="1.25.40.10">
    <property type="entry name" value="Tetratricopeptide repeat domain"/>
    <property type="match status" value="1"/>
</dbReference>
<reference evidence="3" key="1">
    <citation type="submission" date="2022-11" db="UniProtKB">
        <authorList>
            <consortium name="WormBaseParasite"/>
        </authorList>
    </citation>
    <scope>IDENTIFICATION</scope>
</reference>
<keyword evidence="2" id="KW-1185">Reference proteome</keyword>